<feature type="transmembrane region" description="Helical" evidence="1">
    <location>
        <begin position="60"/>
        <end position="79"/>
    </location>
</feature>
<name>A0A0L0ER92_9GAMM</name>
<reference evidence="3" key="1">
    <citation type="submission" date="2015-07" db="EMBL/GenBank/DDBJ databases">
        <title>Draft genome sequence of a Pseudoalteromonas rubra strain, OCN096, isolated from Kaneohe Bay, Oahu, Hawaii.</title>
        <authorList>
            <person name="Beurmann S."/>
            <person name="Ushijima B."/>
            <person name="Belcaid M."/>
            <person name="Callahan S.M."/>
            <person name="Aeby G.S."/>
        </authorList>
    </citation>
    <scope>NUCLEOTIDE SEQUENCE [LARGE SCALE GENOMIC DNA]</scope>
    <source>
        <strain evidence="3">OCN096</strain>
    </source>
</reference>
<keyword evidence="1" id="KW-0812">Transmembrane</keyword>
<feature type="transmembrane region" description="Helical" evidence="1">
    <location>
        <begin position="295"/>
        <end position="320"/>
    </location>
</feature>
<feature type="transmembrane region" description="Helical" evidence="1">
    <location>
        <begin position="246"/>
        <end position="267"/>
    </location>
</feature>
<dbReference type="Proteomes" id="UP000036850">
    <property type="component" value="Unassembled WGS sequence"/>
</dbReference>
<keyword evidence="1" id="KW-0472">Membrane</keyword>
<accession>A0A0L0ER92</accession>
<sequence>MLHYYQYRYRACRVQLAVLMKQLQQFSMMLITLFFIFIPQLIIGVFYGLGKLVSFDSHHLAIKVAFGFLLLQSLLLQALKPAIMDSAHRAYHSTLLRGRLHQIAADWILLLGCHVLFVAALILAMSIGFDKLWQAPQLPAFMLLQWCFALTLLYRPQALVSSLLVAFTAVWLAPSLPIYLAVIALWLALDWFRPEIKLALPQPSLTPASFWYYVIKTSPWMIVWRAGASLITLWAGLIMAKERPDLLHYYTLVILLINQLWWSSLYLDTDKHVTGRRQFWRSLDMYPQLVRSQSLLIYGLCFASWLGAIVLLNAELFNLAVLVSTPLLVWTVTYQPRRLAVVWGCISVTLMMFKVLFI</sequence>
<dbReference type="AlphaFoldDB" id="A0A0L0ER92"/>
<evidence type="ECO:0000313" key="3">
    <source>
        <dbReference type="Proteomes" id="UP000036850"/>
    </source>
</evidence>
<feature type="transmembrane region" description="Helical" evidence="1">
    <location>
        <begin position="163"/>
        <end position="186"/>
    </location>
</feature>
<feature type="transmembrane region" description="Helical" evidence="1">
    <location>
        <begin position="107"/>
        <end position="129"/>
    </location>
</feature>
<feature type="transmembrane region" description="Helical" evidence="1">
    <location>
        <begin position="222"/>
        <end position="240"/>
    </location>
</feature>
<feature type="transmembrane region" description="Helical" evidence="1">
    <location>
        <begin position="26"/>
        <end position="48"/>
    </location>
</feature>
<dbReference type="OrthoDB" id="6284252at2"/>
<keyword evidence="1" id="KW-1133">Transmembrane helix</keyword>
<feature type="transmembrane region" description="Helical" evidence="1">
    <location>
        <begin position="135"/>
        <end position="154"/>
    </location>
</feature>
<comment type="caution">
    <text evidence="2">The sequence shown here is derived from an EMBL/GenBank/DDBJ whole genome shotgun (WGS) entry which is preliminary data.</text>
</comment>
<evidence type="ECO:0000256" key="1">
    <source>
        <dbReference type="SAM" id="Phobius"/>
    </source>
</evidence>
<dbReference type="EMBL" id="LFZX01000107">
    <property type="protein sequence ID" value="KNC66929.1"/>
    <property type="molecule type" value="Genomic_DNA"/>
</dbReference>
<dbReference type="PATRIC" id="fig|43658.6.peg.4110"/>
<protein>
    <submittedName>
        <fullName evidence="2">Uncharacterized protein</fullName>
    </submittedName>
</protein>
<gene>
    <name evidence="2" type="ORF">AC626_14025</name>
</gene>
<evidence type="ECO:0000313" key="2">
    <source>
        <dbReference type="EMBL" id="KNC66929.1"/>
    </source>
</evidence>
<dbReference type="InterPro" id="IPR045614">
    <property type="entry name" value="DUF6136"/>
</dbReference>
<organism evidence="2 3">
    <name type="scientific">Pseudoalteromonas rubra</name>
    <dbReference type="NCBI Taxonomy" id="43658"/>
    <lineage>
        <taxon>Bacteria</taxon>
        <taxon>Pseudomonadati</taxon>
        <taxon>Pseudomonadota</taxon>
        <taxon>Gammaproteobacteria</taxon>
        <taxon>Alteromonadales</taxon>
        <taxon>Pseudoalteromonadaceae</taxon>
        <taxon>Pseudoalteromonas</taxon>
    </lineage>
</organism>
<feature type="transmembrane region" description="Helical" evidence="1">
    <location>
        <begin position="340"/>
        <end position="357"/>
    </location>
</feature>
<proteinExistence type="predicted"/>
<dbReference type="Pfam" id="PF19632">
    <property type="entry name" value="DUF6136"/>
    <property type="match status" value="1"/>
</dbReference>